<proteinExistence type="predicted"/>
<organism evidence="1 2">
    <name type="scientific">Aspergillus lucknowensis</name>
    <dbReference type="NCBI Taxonomy" id="176173"/>
    <lineage>
        <taxon>Eukaryota</taxon>
        <taxon>Fungi</taxon>
        <taxon>Dikarya</taxon>
        <taxon>Ascomycota</taxon>
        <taxon>Pezizomycotina</taxon>
        <taxon>Eurotiomycetes</taxon>
        <taxon>Eurotiomycetidae</taxon>
        <taxon>Eurotiales</taxon>
        <taxon>Aspergillaceae</taxon>
        <taxon>Aspergillus</taxon>
        <taxon>Aspergillus subgen. Nidulantes</taxon>
    </lineage>
</organism>
<reference evidence="1 2" key="1">
    <citation type="submission" date="2024-07" db="EMBL/GenBank/DDBJ databases">
        <title>Section-level genome sequencing and comparative genomics of Aspergillus sections Usti and Cavernicolus.</title>
        <authorList>
            <consortium name="Lawrence Berkeley National Laboratory"/>
            <person name="Nybo J.L."/>
            <person name="Vesth T.C."/>
            <person name="Theobald S."/>
            <person name="Frisvad J.C."/>
            <person name="Larsen T.O."/>
            <person name="Kjaerboelling I."/>
            <person name="Rothschild-Mancinelli K."/>
            <person name="Lyhne E.K."/>
            <person name="Kogle M.E."/>
            <person name="Barry K."/>
            <person name="Clum A."/>
            <person name="Na H."/>
            <person name="Ledsgaard L."/>
            <person name="Lin J."/>
            <person name="Lipzen A."/>
            <person name="Kuo A."/>
            <person name="Riley R."/>
            <person name="Mondo S."/>
            <person name="Labutti K."/>
            <person name="Haridas S."/>
            <person name="Pangalinan J."/>
            <person name="Salamov A.A."/>
            <person name="Simmons B.A."/>
            <person name="Magnuson J.K."/>
            <person name="Chen J."/>
            <person name="Drula E."/>
            <person name="Henrissat B."/>
            <person name="Wiebenga A."/>
            <person name="Lubbers R.J."/>
            <person name="Gomes A.C."/>
            <person name="Macurrencykelacurrency M.R."/>
            <person name="Stajich J."/>
            <person name="Grigoriev I.V."/>
            <person name="Mortensen U.H."/>
            <person name="De Vries R.P."/>
            <person name="Baker S.E."/>
            <person name="Andersen M.R."/>
        </authorList>
    </citation>
    <scope>NUCLEOTIDE SEQUENCE [LARGE SCALE GENOMIC DNA]</scope>
    <source>
        <strain evidence="1 2">CBS 449.75</strain>
    </source>
</reference>
<name>A0ABR4M7Y7_9EURO</name>
<comment type="caution">
    <text evidence="1">The sequence shown here is derived from an EMBL/GenBank/DDBJ whole genome shotgun (WGS) entry which is preliminary data.</text>
</comment>
<dbReference type="EMBL" id="JBFXLQ010000001">
    <property type="protein sequence ID" value="KAL2872651.1"/>
    <property type="molecule type" value="Genomic_DNA"/>
</dbReference>
<evidence type="ECO:0000313" key="1">
    <source>
        <dbReference type="EMBL" id="KAL2872651.1"/>
    </source>
</evidence>
<evidence type="ECO:0000313" key="2">
    <source>
        <dbReference type="Proteomes" id="UP001610432"/>
    </source>
</evidence>
<dbReference type="RefSeq" id="XP_070891629.1">
    <property type="nucleotide sequence ID" value="XM_071024675.1"/>
</dbReference>
<accession>A0ABR4M7Y7</accession>
<gene>
    <name evidence="1" type="ORF">BJX67DRAFT_14253</name>
</gene>
<dbReference type="GeneID" id="98139747"/>
<keyword evidence="2" id="KW-1185">Reference proteome</keyword>
<sequence length="83" mass="9505">MMGDSYKCQIPSLSAYFALTLCRLTSHALPRPNRCHFPFLHRTNIRSLFILFSQTRRCVTGMSVPVPLLSPITDLFVWADYPS</sequence>
<protein>
    <submittedName>
        <fullName evidence="1">Uncharacterized protein</fullName>
    </submittedName>
</protein>
<dbReference type="Proteomes" id="UP001610432">
    <property type="component" value="Unassembled WGS sequence"/>
</dbReference>